<evidence type="ECO:0000313" key="1">
    <source>
        <dbReference type="EMBL" id="KAI0085870.1"/>
    </source>
</evidence>
<name>A0ACB8TV26_9APHY</name>
<gene>
    <name evidence="1" type="ORF">BDY19DRAFT_895813</name>
</gene>
<organism evidence="1 2">
    <name type="scientific">Irpex rosettiformis</name>
    <dbReference type="NCBI Taxonomy" id="378272"/>
    <lineage>
        <taxon>Eukaryota</taxon>
        <taxon>Fungi</taxon>
        <taxon>Dikarya</taxon>
        <taxon>Basidiomycota</taxon>
        <taxon>Agaricomycotina</taxon>
        <taxon>Agaricomycetes</taxon>
        <taxon>Polyporales</taxon>
        <taxon>Irpicaceae</taxon>
        <taxon>Irpex</taxon>
    </lineage>
</organism>
<dbReference type="EMBL" id="MU274927">
    <property type="protein sequence ID" value="KAI0085870.1"/>
    <property type="molecule type" value="Genomic_DNA"/>
</dbReference>
<dbReference type="Proteomes" id="UP001055072">
    <property type="component" value="Unassembled WGS sequence"/>
</dbReference>
<keyword evidence="2" id="KW-1185">Reference proteome</keyword>
<reference evidence="1" key="1">
    <citation type="journal article" date="2021" name="Environ. Microbiol.">
        <title>Gene family expansions and transcriptome signatures uncover fungal adaptations to wood decay.</title>
        <authorList>
            <person name="Hage H."/>
            <person name="Miyauchi S."/>
            <person name="Viragh M."/>
            <person name="Drula E."/>
            <person name="Min B."/>
            <person name="Chaduli D."/>
            <person name="Navarro D."/>
            <person name="Favel A."/>
            <person name="Norest M."/>
            <person name="Lesage-Meessen L."/>
            <person name="Balint B."/>
            <person name="Merenyi Z."/>
            <person name="de Eugenio L."/>
            <person name="Morin E."/>
            <person name="Martinez A.T."/>
            <person name="Baldrian P."/>
            <person name="Stursova M."/>
            <person name="Martinez M.J."/>
            <person name="Novotny C."/>
            <person name="Magnuson J.K."/>
            <person name="Spatafora J.W."/>
            <person name="Maurice S."/>
            <person name="Pangilinan J."/>
            <person name="Andreopoulos W."/>
            <person name="LaButti K."/>
            <person name="Hundley H."/>
            <person name="Na H."/>
            <person name="Kuo A."/>
            <person name="Barry K."/>
            <person name="Lipzen A."/>
            <person name="Henrissat B."/>
            <person name="Riley R."/>
            <person name="Ahrendt S."/>
            <person name="Nagy L.G."/>
            <person name="Grigoriev I.V."/>
            <person name="Martin F."/>
            <person name="Rosso M.N."/>
        </authorList>
    </citation>
    <scope>NUCLEOTIDE SEQUENCE</scope>
    <source>
        <strain evidence="1">CBS 384.51</strain>
    </source>
</reference>
<protein>
    <submittedName>
        <fullName evidence="1">Major facilitator superfamily domain-containing protein</fullName>
    </submittedName>
</protein>
<comment type="caution">
    <text evidence="1">The sequence shown here is derived from an EMBL/GenBank/DDBJ whole genome shotgun (WGS) entry which is preliminary data.</text>
</comment>
<sequence>MLPSSSPTPRSSSAPSPEPFVSEKEKRQDGRIELTERDVYHKLGFCWPWYKRWGILSVIFAVQVSMNLNASLYANAAPLLSDHFSISEQAARVGQAIFLICYAFGCELWAPWSEEFGRWPILQLSLFLVNIWQIPCALAPNFGTIVVCRALGGLSSAGGSVTLGMVADMWEPDVQQYAVAFIVLSSVGGSAVAPIFGGFVQENLSWHWNFYIQLIAGAVVQFAHFFVPETRTAVLVTREARRLRASGHPNVYSTAEINGSALTPKHIITTWLRPFEMFLREPIVLWLSLLSGFSDALIFTFLESYGPVFKQWNFTPGTTGLAFLPIMIGYFLAWGSFIPWIRRDMKIRKERGEDALSPERRLWWLLFTAPLEPIGLFGFAWTSLGPPIPWIAPLLFSSLIGIANYSIYMATIDYMVAAYGPYSASATGGNGFSRDFLAGIAAFYATPMYTNIPGRPLEYASTILGCIGVLVVIPIYIFYWKGPEIRMRSKFAMTLESERKRFGKGAVGVVAGGDGVLREEGGGEKDLKGGEEVRVERVGGEEKNLKEGRGSEERVENVGRRV</sequence>
<evidence type="ECO:0000313" key="2">
    <source>
        <dbReference type="Proteomes" id="UP001055072"/>
    </source>
</evidence>
<accession>A0ACB8TV26</accession>
<proteinExistence type="predicted"/>